<gene>
    <name evidence="1" type="ORF">LRAMOSA09084</name>
</gene>
<sequence length="274" mass="30690">MSMTKDAAWTTCLDAISKWMQYILGGPYSLMDHVRLSYCYLTFDVTDMRSSSGSASRIGHHFERKLGTPLFGGISASNPLSTSSNSSVNQSEARLWHHLHKLSSTMQAFVIKVICKHQHMDQGIVTSIYSAPLPKRDDVEDDQQNKASRCLESWMSVLDVSTIVHFYWVHSETAATHLCNVDDETLSHGVGLHQETLVLNHSLLDMVYDDKEAVSTILSTCQSNQLASRIICIIGIETSVRNDDSNVNWILDRFNNNEHWDTHVEIGSKATTAS</sequence>
<dbReference type="EMBL" id="LK023320">
    <property type="protein sequence ID" value="CDS06556.1"/>
    <property type="molecule type" value="Genomic_DNA"/>
</dbReference>
<dbReference type="AlphaFoldDB" id="A0A077WG16"/>
<name>A0A077WG16_9FUNG</name>
<organism evidence="1">
    <name type="scientific">Lichtheimia ramosa</name>
    <dbReference type="NCBI Taxonomy" id="688394"/>
    <lineage>
        <taxon>Eukaryota</taxon>
        <taxon>Fungi</taxon>
        <taxon>Fungi incertae sedis</taxon>
        <taxon>Mucoromycota</taxon>
        <taxon>Mucoromycotina</taxon>
        <taxon>Mucoromycetes</taxon>
        <taxon>Mucorales</taxon>
        <taxon>Lichtheimiaceae</taxon>
        <taxon>Lichtheimia</taxon>
    </lineage>
</organism>
<proteinExistence type="predicted"/>
<accession>A0A077WG16</accession>
<evidence type="ECO:0000313" key="1">
    <source>
        <dbReference type="EMBL" id="CDS06556.1"/>
    </source>
</evidence>
<reference evidence="1" key="1">
    <citation type="journal article" date="2014" name="Genome Announc.">
        <title>De novo whole-genome sequence and genome annotation of Lichtheimia ramosa.</title>
        <authorList>
            <person name="Linde J."/>
            <person name="Schwartze V."/>
            <person name="Binder U."/>
            <person name="Lass-Florl C."/>
            <person name="Voigt K."/>
            <person name="Horn F."/>
        </authorList>
    </citation>
    <scope>NUCLEOTIDE SEQUENCE</scope>
    <source>
        <strain evidence="1">JMRC FSU:6197</strain>
    </source>
</reference>
<protein>
    <submittedName>
        <fullName evidence="1">Uncharacterized protein</fullName>
    </submittedName>
</protein>